<organism evidence="1 2">
    <name type="scientific">Saccharothrix yanglingensis</name>
    <dbReference type="NCBI Taxonomy" id="659496"/>
    <lineage>
        <taxon>Bacteria</taxon>
        <taxon>Bacillati</taxon>
        <taxon>Actinomycetota</taxon>
        <taxon>Actinomycetes</taxon>
        <taxon>Pseudonocardiales</taxon>
        <taxon>Pseudonocardiaceae</taxon>
        <taxon>Saccharothrix</taxon>
    </lineage>
</organism>
<accession>A0ABU0XEP5</accession>
<proteinExistence type="predicted"/>
<dbReference type="Proteomes" id="UP001225605">
    <property type="component" value="Unassembled WGS sequence"/>
</dbReference>
<evidence type="ECO:0008006" key="3">
    <source>
        <dbReference type="Google" id="ProtNLM"/>
    </source>
</evidence>
<reference evidence="1 2" key="1">
    <citation type="submission" date="2017-06" db="EMBL/GenBank/DDBJ databases">
        <title>Cultured bacterium strain Saccharothrix yanglingensis Hhs.015.</title>
        <authorList>
            <person name="Xia Y."/>
        </authorList>
    </citation>
    <scope>NUCLEOTIDE SEQUENCE [LARGE SCALE GENOMIC DNA]</scope>
    <source>
        <strain evidence="1 2">Hhs.015</strain>
    </source>
</reference>
<gene>
    <name evidence="1" type="ORF">CKY47_35650</name>
</gene>
<dbReference type="EMBL" id="NSDM01000032">
    <property type="protein sequence ID" value="MDQ2589174.1"/>
    <property type="molecule type" value="Genomic_DNA"/>
</dbReference>
<protein>
    <recommendedName>
        <fullName evidence="3">Lipoprotein</fullName>
    </recommendedName>
</protein>
<comment type="caution">
    <text evidence="1">The sequence shown here is derived from an EMBL/GenBank/DDBJ whole genome shotgun (WGS) entry which is preliminary data.</text>
</comment>
<evidence type="ECO:0000313" key="1">
    <source>
        <dbReference type="EMBL" id="MDQ2589174.1"/>
    </source>
</evidence>
<keyword evidence="2" id="KW-1185">Reference proteome</keyword>
<name>A0ABU0XEP5_9PSEU</name>
<evidence type="ECO:0000313" key="2">
    <source>
        <dbReference type="Proteomes" id="UP001225605"/>
    </source>
</evidence>
<sequence length="261" mass="27367">MTVMVDLQRVVTAVCAGLVLASCGMLDGVPAEGDAETDRQSTTLADAIGYPPQSDAAGFARAALGTPLGKSDDFSVVQAEDLAHEDPEDPRARLVWRIHRDASEAGWRRTPEFDACYRVDFNHYGAVSAPGRVTCPADATPITPPPLPRRDIPQDYTPALEATLGALPGTPGEAEVRAALASGLPAPQVDPETDLAAIPPQVLVHVEGSDVGVALSASDYGSKACVLARRAGGAVRVWSLNWRDLGPLEKPCTPEAALASR</sequence>